<evidence type="ECO:0000313" key="5">
    <source>
        <dbReference type="EMBL" id="KAK6180859.1"/>
    </source>
</evidence>
<dbReference type="PANTHER" id="PTHR23080">
    <property type="entry name" value="THAP DOMAIN PROTEIN"/>
    <property type="match status" value="1"/>
</dbReference>
<reference evidence="5 6" key="1">
    <citation type="submission" date="2024-01" db="EMBL/GenBank/DDBJ databases">
        <title>The genome of the rayed Mediterranean limpet Patella caerulea (Linnaeus, 1758).</title>
        <authorList>
            <person name="Anh-Thu Weber A."/>
            <person name="Halstead-Nussloch G."/>
        </authorList>
    </citation>
    <scope>NUCLEOTIDE SEQUENCE [LARGE SCALE GENOMIC DNA]</scope>
    <source>
        <strain evidence="5">AATW-2023a</strain>
        <tissue evidence="5">Whole specimen</tissue>
    </source>
</reference>
<dbReference type="GO" id="GO:0046872">
    <property type="term" value="F:metal ion binding"/>
    <property type="evidence" value="ECO:0007669"/>
    <property type="project" value="UniProtKB-KW"/>
</dbReference>
<keyword evidence="2" id="KW-0479">Metal-binding</keyword>
<dbReference type="Proteomes" id="UP001347796">
    <property type="component" value="Unassembled WGS sequence"/>
</dbReference>
<dbReference type="PANTHER" id="PTHR23080:SF143">
    <property type="entry name" value="SI:DKEY-56D12.4"/>
    <property type="match status" value="1"/>
</dbReference>
<evidence type="ECO:0000259" key="4">
    <source>
        <dbReference type="Pfam" id="PF13613"/>
    </source>
</evidence>
<proteinExistence type="predicted"/>
<dbReference type="InterPro" id="IPR027806">
    <property type="entry name" value="HARBI1_dom"/>
</dbReference>
<dbReference type="InterPro" id="IPR027805">
    <property type="entry name" value="Transposase_HTH_dom"/>
</dbReference>
<evidence type="ECO:0000313" key="6">
    <source>
        <dbReference type="Proteomes" id="UP001347796"/>
    </source>
</evidence>
<dbReference type="AlphaFoldDB" id="A0AAN8JU64"/>
<sequence>MGYETKHTPCRRILQKRTDFNNVKRRRLHEADELSEFDVMDSSNLSTISHDDIENCPEVSITVFAENTPKTSTSTQYDENDLVVHNDHSYAQPWADIKSSYTQTNETMTAEKGVQITIEGGTMSANANILTDSDSLLYTGVNKQVFFTLVETMAEFNTFSFKMKLSDQIMLVLMRLKLHLIFDDLSRRFGISTSLACKIFNTWIPVLADKLKGLVAWLPRETIRACCPESFKENYHKTTCIIDCAETFIQRPTNLKSRCETFSNYKSHNTAKYLVGISPHGQIMFISKAFGGRASDKFIVEKSGFLNYLLPGDEIMVDRGFTIDDLLFPLRVKLNIPAFTKCKPQLSARDLTSTRRIARVRIHVERAIRRLKMFKILSSIVAVSSLKLFDDMLLVCSALVNLRGDLIRERLVYLNVYIIVAKLKYLMKLLYLTNFCIKLLLLVLGLLPTCTCTWEPQ</sequence>
<dbReference type="Pfam" id="PF13359">
    <property type="entry name" value="DDE_Tnp_4"/>
    <property type="match status" value="1"/>
</dbReference>
<dbReference type="Pfam" id="PF13613">
    <property type="entry name" value="HTH_Tnp_4"/>
    <property type="match status" value="1"/>
</dbReference>
<evidence type="ECO:0000259" key="3">
    <source>
        <dbReference type="Pfam" id="PF13359"/>
    </source>
</evidence>
<organism evidence="5 6">
    <name type="scientific">Patella caerulea</name>
    <name type="common">Rayed Mediterranean limpet</name>
    <dbReference type="NCBI Taxonomy" id="87958"/>
    <lineage>
        <taxon>Eukaryota</taxon>
        <taxon>Metazoa</taxon>
        <taxon>Spiralia</taxon>
        <taxon>Lophotrochozoa</taxon>
        <taxon>Mollusca</taxon>
        <taxon>Gastropoda</taxon>
        <taxon>Patellogastropoda</taxon>
        <taxon>Patelloidea</taxon>
        <taxon>Patellidae</taxon>
        <taxon>Patella</taxon>
    </lineage>
</organism>
<feature type="domain" description="DDE Tnp4" evidence="3">
    <location>
        <begin position="242"/>
        <end position="401"/>
    </location>
</feature>
<keyword evidence="6" id="KW-1185">Reference proteome</keyword>
<evidence type="ECO:0000256" key="1">
    <source>
        <dbReference type="ARBA" id="ARBA00001968"/>
    </source>
</evidence>
<dbReference type="EMBL" id="JAZGQO010000007">
    <property type="protein sequence ID" value="KAK6180859.1"/>
    <property type="molecule type" value="Genomic_DNA"/>
</dbReference>
<gene>
    <name evidence="5" type="ORF">SNE40_008835</name>
</gene>
<evidence type="ECO:0008006" key="7">
    <source>
        <dbReference type="Google" id="ProtNLM"/>
    </source>
</evidence>
<evidence type="ECO:0000256" key="2">
    <source>
        <dbReference type="ARBA" id="ARBA00022723"/>
    </source>
</evidence>
<accession>A0AAN8JU64</accession>
<comment type="cofactor">
    <cofactor evidence="1">
        <name>a divalent metal cation</name>
        <dbReference type="ChEBI" id="CHEBI:60240"/>
    </cofactor>
</comment>
<protein>
    <recommendedName>
        <fullName evidence="7">DDE Tnp4 domain-containing protein</fullName>
    </recommendedName>
</protein>
<comment type="caution">
    <text evidence="5">The sequence shown here is derived from an EMBL/GenBank/DDBJ whole genome shotgun (WGS) entry which is preliminary data.</text>
</comment>
<feature type="domain" description="Transposase Helix-turn-helix" evidence="4">
    <location>
        <begin position="162"/>
        <end position="212"/>
    </location>
</feature>
<name>A0AAN8JU64_PATCE</name>